<proteinExistence type="predicted"/>
<dbReference type="Pfam" id="PF12728">
    <property type="entry name" value="HTH_17"/>
    <property type="match status" value="1"/>
</dbReference>
<protein>
    <submittedName>
        <fullName evidence="2">Helix-turn-helix domain-containing protein</fullName>
    </submittedName>
</protein>
<dbReference type="OrthoDB" id="3630783at2"/>
<keyword evidence="3" id="KW-1185">Reference proteome</keyword>
<dbReference type="EMBL" id="WIXO01000001">
    <property type="protein sequence ID" value="MTE20231.1"/>
    <property type="molecule type" value="Genomic_DNA"/>
</dbReference>
<dbReference type="RefSeq" id="WP_155071352.1">
    <property type="nucleotide sequence ID" value="NZ_WIXO01000001.1"/>
</dbReference>
<evidence type="ECO:0000313" key="3">
    <source>
        <dbReference type="Proteomes" id="UP000473014"/>
    </source>
</evidence>
<comment type="caution">
    <text evidence="2">The sequence shown here is derived from an EMBL/GenBank/DDBJ whole genome shotgun (WGS) entry which is preliminary data.</text>
</comment>
<evidence type="ECO:0000313" key="2">
    <source>
        <dbReference type="EMBL" id="MTE20231.1"/>
    </source>
</evidence>
<dbReference type="AlphaFoldDB" id="A0A6G2BD72"/>
<evidence type="ECO:0000259" key="1">
    <source>
        <dbReference type="Pfam" id="PF12728"/>
    </source>
</evidence>
<dbReference type="GO" id="GO:0003677">
    <property type="term" value="F:DNA binding"/>
    <property type="evidence" value="ECO:0007669"/>
    <property type="project" value="InterPro"/>
</dbReference>
<accession>A0A6G2BD72</accession>
<sequence>MQNVTKRRAYKISEVAEQLSVSLTKAKELTAEGGPIKSFTIGRSRRVSAAALDAYIAAREAAELANAS</sequence>
<dbReference type="NCBIfam" id="TIGR01764">
    <property type="entry name" value="excise"/>
    <property type="match status" value="1"/>
</dbReference>
<dbReference type="InterPro" id="IPR010093">
    <property type="entry name" value="SinI_DNA-bd"/>
</dbReference>
<dbReference type="InterPro" id="IPR041657">
    <property type="entry name" value="HTH_17"/>
</dbReference>
<dbReference type="Proteomes" id="UP000473014">
    <property type="component" value="Unassembled WGS sequence"/>
</dbReference>
<name>A0A6G2BD72_9ACTN</name>
<reference evidence="2 3" key="1">
    <citation type="submission" date="2019-11" db="EMBL/GenBank/DDBJ databases">
        <authorList>
            <person name="Yuan L."/>
        </authorList>
    </citation>
    <scope>NUCLEOTIDE SEQUENCE [LARGE SCALE GENOMIC DNA]</scope>
    <source>
        <strain evidence="2 3">TRM43335</strain>
    </source>
</reference>
<organism evidence="2 3">
    <name type="scientific">Streptomyces taklimakanensis</name>
    <dbReference type="NCBI Taxonomy" id="2569853"/>
    <lineage>
        <taxon>Bacteria</taxon>
        <taxon>Bacillati</taxon>
        <taxon>Actinomycetota</taxon>
        <taxon>Actinomycetes</taxon>
        <taxon>Kitasatosporales</taxon>
        <taxon>Streptomycetaceae</taxon>
        <taxon>Streptomyces</taxon>
    </lineage>
</organism>
<gene>
    <name evidence="2" type="ORF">F0L17_14160</name>
</gene>
<feature type="domain" description="Helix-turn-helix" evidence="1">
    <location>
        <begin position="10"/>
        <end position="59"/>
    </location>
</feature>